<feature type="domain" description="Rhodanese" evidence="3">
    <location>
        <begin position="186"/>
        <end position="309"/>
    </location>
</feature>
<sequence>MHCSLTAYSIPPGFRPDLSRWRQLVSADWLAAWLAQDGVAAAPAGAWQLFEVGCDGLQLFESGHLPGARYLDTHQFERPPFWNQLPDAELLHLLQSLGTGPDSTVILYARNTLAAARVAQLLLYAGVRDVRLLDGGVQAWCAAGHTLHTGAQAPAAVPVCPAPWGEAFPAHPGYCLNLAQARALSLRSDAALVSIRSHAEWMGEISGYSYISARGEIAGALWGHAGRDGDINSMSSFQDAQGRMKPAAEIEAVWADAGIHRDLQIAFYCGTGWRASLAFFYAWLMGWERISVFDGGWFEWSADAGNAVVCRCEAHALSYPRLE</sequence>
<accession>A0A3E1RBG6</accession>
<dbReference type="Pfam" id="PF00581">
    <property type="entry name" value="Rhodanese"/>
    <property type="match status" value="2"/>
</dbReference>
<protein>
    <submittedName>
        <fullName evidence="4">Rhodanese</fullName>
    </submittedName>
</protein>
<dbReference type="RefSeq" id="WP_117177398.1">
    <property type="nucleotide sequence ID" value="NZ_QFZK01000006.1"/>
</dbReference>
<dbReference type="AlphaFoldDB" id="A0A3E1RBG6"/>
<dbReference type="InterPro" id="IPR045078">
    <property type="entry name" value="TST/MPST-like"/>
</dbReference>
<dbReference type="Proteomes" id="UP000260665">
    <property type="component" value="Unassembled WGS sequence"/>
</dbReference>
<dbReference type="CDD" id="cd01448">
    <property type="entry name" value="TST_Repeat_1"/>
    <property type="match status" value="1"/>
</dbReference>
<dbReference type="InterPro" id="IPR001763">
    <property type="entry name" value="Rhodanese-like_dom"/>
</dbReference>
<dbReference type="InterPro" id="IPR036873">
    <property type="entry name" value="Rhodanese-like_dom_sf"/>
</dbReference>
<evidence type="ECO:0000256" key="2">
    <source>
        <dbReference type="ARBA" id="ARBA00022737"/>
    </source>
</evidence>
<organism evidence="4 5">
    <name type="scientific">Rhodoferax lacus</name>
    <dbReference type="NCBI Taxonomy" id="2184758"/>
    <lineage>
        <taxon>Bacteria</taxon>
        <taxon>Pseudomonadati</taxon>
        <taxon>Pseudomonadota</taxon>
        <taxon>Betaproteobacteria</taxon>
        <taxon>Burkholderiales</taxon>
        <taxon>Comamonadaceae</taxon>
        <taxon>Rhodoferax</taxon>
    </lineage>
</organism>
<dbReference type="OrthoDB" id="9781034at2"/>
<dbReference type="InterPro" id="IPR001307">
    <property type="entry name" value="Thiosulphate_STrfase_CS"/>
</dbReference>
<dbReference type="GO" id="GO:0004792">
    <property type="term" value="F:thiosulfate-cyanide sulfurtransferase activity"/>
    <property type="evidence" value="ECO:0007669"/>
    <property type="project" value="InterPro"/>
</dbReference>
<dbReference type="SMART" id="SM00450">
    <property type="entry name" value="RHOD"/>
    <property type="match status" value="2"/>
</dbReference>
<dbReference type="PROSITE" id="PS00380">
    <property type="entry name" value="RHODANESE_1"/>
    <property type="match status" value="1"/>
</dbReference>
<evidence type="ECO:0000256" key="1">
    <source>
        <dbReference type="ARBA" id="ARBA00022679"/>
    </source>
</evidence>
<evidence type="ECO:0000259" key="3">
    <source>
        <dbReference type="PROSITE" id="PS50206"/>
    </source>
</evidence>
<dbReference type="PANTHER" id="PTHR11364:SF27">
    <property type="entry name" value="SULFURTRANSFERASE"/>
    <property type="match status" value="1"/>
</dbReference>
<dbReference type="Gene3D" id="3.40.250.10">
    <property type="entry name" value="Rhodanese-like domain"/>
    <property type="match status" value="2"/>
</dbReference>
<keyword evidence="1" id="KW-0808">Transferase</keyword>
<dbReference type="PANTHER" id="PTHR11364">
    <property type="entry name" value="THIOSULFATE SULFERTANSFERASE"/>
    <property type="match status" value="1"/>
</dbReference>
<dbReference type="EMBL" id="QFZK01000006">
    <property type="protein sequence ID" value="RFO96696.1"/>
    <property type="molecule type" value="Genomic_DNA"/>
</dbReference>
<dbReference type="PROSITE" id="PS50206">
    <property type="entry name" value="RHODANESE_3"/>
    <property type="match status" value="2"/>
</dbReference>
<feature type="domain" description="Rhodanese" evidence="3">
    <location>
        <begin position="60"/>
        <end position="149"/>
    </location>
</feature>
<comment type="caution">
    <text evidence="4">The sequence shown here is derived from an EMBL/GenBank/DDBJ whole genome shotgun (WGS) entry which is preliminary data.</text>
</comment>
<keyword evidence="2" id="KW-0677">Repeat</keyword>
<evidence type="ECO:0000313" key="4">
    <source>
        <dbReference type="EMBL" id="RFO96696.1"/>
    </source>
</evidence>
<evidence type="ECO:0000313" key="5">
    <source>
        <dbReference type="Proteomes" id="UP000260665"/>
    </source>
</evidence>
<proteinExistence type="predicted"/>
<dbReference type="SUPFAM" id="SSF52821">
    <property type="entry name" value="Rhodanese/Cell cycle control phosphatase"/>
    <property type="match status" value="2"/>
</dbReference>
<reference evidence="4 5" key="1">
    <citation type="submission" date="2018-05" db="EMBL/GenBank/DDBJ databases">
        <title>Rhodoferax soyangensis sp.nov., isolated from an oligotrophic freshwater lake.</title>
        <authorList>
            <person name="Park M."/>
        </authorList>
    </citation>
    <scope>NUCLEOTIDE SEQUENCE [LARGE SCALE GENOMIC DNA]</scope>
    <source>
        <strain evidence="4 5">IMCC26218</strain>
    </source>
</reference>
<name>A0A3E1RBG6_9BURK</name>
<gene>
    <name evidence="4" type="ORF">DIC66_11800</name>
</gene>
<keyword evidence="5" id="KW-1185">Reference proteome</keyword>